<dbReference type="RefSeq" id="WP_120317352.1">
    <property type="nucleotide sequence ID" value="NZ_BONH01000042.1"/>
</dbReference>
<feature type="transmembrane region" description="Helical" evidence="1">
    <location>
        <begin position="227"/>
        <end position="248"/>
    </location>
</feature>
<proteinExistence type="predicted"/>
<dbReference type="PANTHER" id="PTHR37305">
    <property type="entry name" value="INTEGRAL MEMBRANE PROTEIN-RELATED"/>
    <property type="match status" value="1"/>
</dbReference>
<keyword evidence="1" id="KW-0472">Membrane</keyword>
<feature type="transmembrane region" description="Helical" evidence="1">
    <location>
        <begin position="155"/>
        <end position="178"/>
    </location>
</feature>
<dbReference type="PANTHER" id="PTHR37305:SF1">
    <property type="entry name" value="MEMBRANE PROTEIN"/>
    <property type="match status" value="1"/>
</dbReference>
<keyword evidence="1" id="KW-1133">Transmembrane helix</keyword>
<gene>
    <name evidence="2" type="ORF">Cci01nite_67920</name>
</gene>
<keyword evidence="3" id="KW-1185">Reference proteome</keyword>
<dbReference type="GO" id="GO:0005886">
    <property type="term" value="C:plasma membrane"/>
    <property type="evidence" value="ECO:0007669"/>
    <property type="project" value="UniProtKB-SubCell"/>
</dbReference>
<sequence length="326" mass="35518">MSLVRAERRRFFKRRLTRWLVPIGILILTGIAAALFFVHSKPTAEARAAAEVQAEQAYQRELGYFEQYKAECEKHNNGQPCQGPGRENFPAESFMPPSFDFKQMFQPLLLIWASIIGMIAFVLGATFIGAEWASGSMMNLLTWRPKRMSVLGTKLAVLLGGITAIALTTLALWTAALWATGVYRGTTEGLTSGVWQSFGLSALRGLALILAFAVLGFGLASIGRHTGLALGVALGVVIVGQIGLRIVLELAGVKFADQYLVPMHIFAWMDKEAVLQDWSGAVSCDQNGCNAPELVLTWQGSGSIALGVIVVVLALAFWQMRRRDIS</sequence>
<feature type="transmembrane region" description="Helical" evidence="1">
    <location>
        <begin position="109"/>
        <end position="134"/>
    </location>
</feature>
<protein>
    <recommendedName>
        <fullName evidence="4">ABC-type transport system involved in multi-copper enzyme maturation permease subunit</fullName>
    </recommendedName>
</protein>
<name>A0A8J3P2N1_9ACTN</name>
<dbReference type="AlphaFoldDB" id="A0A8J3P2N1"/>
<feature type="transmembrane region" description="Helical" evidence="1">
    <location>
        <begin position="20"/>
        <end position="38"/>
    </location>
</feature>
<evidence type="ECO:0000256" key="1">
    <source>
        <dbReference type="SAM" id="Phobius"/>
    </source>
</evidence>
<evidence type="ECO:0008006" key="4">
    <source>
        <dbReference type="Google" id="ProtNLM"/>
    </source>
</evidence>
<organism evidence="2 3">
    <name type="scientific">Catellatospora citrea</name>
    <dbReference type="NCBI Taxonomy" id="53366"/>
    <lineage>
        <taxon>Bacteria</taxon>
        <taxon>Bacillati</taxon>
        <taxon>Actinomycetota</taxon>
        <taxon>Actinomycetes</taxon>
        <taxon>Micromonosporales</taxon>
        <taxon>Micromonosporaceae</taxon>
        <taxon>Catellatospora</taxon>
    </lineage>
</organism>
<evidence type="ECO:0000313" key="3">
    <source>
        <dbReference type="Proteomes" id="UP000659904"/>
    </source>
</evidence>
<feature type="transmembrane region" description="Helical" evidence="1">
    <location>
        <begin position="198"/>
        <end position="220"/>
    </location>
</feature>
<comment type="caution">
    <text evidence="2">The sequence shown here is derived from an EMBL/GenBank/DDBJ whole genome shotgun (WGS) entry which is preliminary data.</text>
</comment>
<reference evidence="2 3" key="1">
    <citation type="submission" date="2021-01" db="EMBL/GenBank/DDBJ databases">
        <title>Whole genome shotgun sequence of Catellatospora citrea NBRC 14495.</title>
        <authorList>
            <person name="Komaki H."/>
            <person name="Tamura T."/>
        </authorList>
    </citation>
    <scope>NUCLEOTIDE SEQUENCE [LARGE SCALE GENOMIC DNA]</scope>
    <source>
        <strain evidence="2 3">NBRC 14495</strain>
    </source>
</reference>
<dbReference type="EMBL" id="BONH01000042">
    <property type="protein sequence ID" value="GIG01699.1"/>
    <property type="molecule type" value="Genomic_DNA"/>
</dbReference>
<evidence type="ECO:0000313" key="2">
    <source>
        <dbReference type="EMBL" id="GIG01699.1"/>
    </source>
</evidence>
<dbReference type="Pfam" id="PF12679">
    <property type="entry name" value="ABC2_membrane_2"/>
    <property type="match status" value="1"/>
</dbReference>
<accession>A0A8J3P2N1</accession>
<feature type="transmembrane region" description="Helical" evidence="1">
    <location>
        <begin position="300"/>
        <end position="318"/>
    </location>
</feature>
<keyword evidence="1" id="KW-0812">Transmembrane</keyword>
<dbReference type="GO" id="GO:0140359">
    <property type="term" value="F:ABC-type transporter activity"/>
    <property type="evidence" value="ECO:0007669"/>
    <property type="project" value="InterPro"/>
</dbReference>
<dbReference type="Proteomes" id="UP000659904">
    <property type="component" value="Unassembled WGS sequence"/>
</dbReference>